<comment type="similarity">
    <text evidence="2">Belongs to the MS4A family.</text>
</comment>
<organism evidence="8 9">
    <name type="scientific">Lingula anatina</name>
    <name type="common">Brachiopod</name>
    <name type="synonym">Lingula unguis</name>
    <dbReference type="NCBI Taxonomy" id="7574"/>
    <lineage>
        <taxon>Eukaryota</taxon>
        <taxon>Metazoa</taxon>
        <taxon>Spiralia</taxon>
        <taxon>Lophotrochozoa</taxon>
        <taxon>Brachiopoda</taxon>
        <taxon>Linguliformea</taxon>
        <taxon>Lingulata</taxon>
        <taxon>Lingulida</taxon>
        <taxon>Linguloidea</taxon>
        <taxon>Lingulidae</taxon>
        <taxon>Lingula</taxon>
    </lineage>
</organism>
<feature type="transmembrane region" description="Helical" evidence="7">
    <location>
        <begin position="151"/>
        <end position="171"/>
    </location>
</feature>
<dbReference type="Proteomes" id="UP000085678">
    <property type="component" value="Unplaced"/>
</dbReference>
<sequence>MTPTVRSKTQPVVPGSHARPGFGSQTFRAIAVVQFVLGSLCIIVGIVDNLTKSFLGEVGHGIWGGLLCVSAGVSGVYASSNKSTRSILVCMVLSTVSAFAGIIAFGLTVDAVASEARRISCAPAVPTQPPTTTTIVCRYDYKTMHVAVDSVLLLFELLLISACVLTAYLATKAVWPVDLGRFGQTFPTEATISGNGPAVSNGPTLATEPANEERDPEMQPVSTNGTAVSFKKESETNSVKTNSEENKNDTGKTEDINSASIKVDIEEETWRI</sequence>
<dbReference type="GO" id="GO:0016020">
    <property type="term" value="C:membrane"/>
    <property type="evidence" value="ECO:0007669"/>
    <property type="project" value="UniProtKB-SubCell"/>
</dbReference>
<evidence type="ECO:0000313" key="8">
    <source>
        <dbReference type="Proteomes" id="UP000085678"/>
    </source>
</evidence>
<reference evidence="9" key="2">
    <citation type="submission" date="2025-08" db="UniProtKB">
        <authorList>
            <consortium name="RefSeq"/>
        </authorList>
    </citation>
    <scope>IDENTIFICATION</scope>
</reference>
<dbReference type="Pfam" id="PF04103">
    <property type="entry name" value="CD20"/>
    <property type="match status" value="1"/>
</dbReference>
<evidence type="ECO:0000256" key="6">
    <source>
        <dbReference type="SAM" id="MobiDB-lite"/>
    </source>
</evidence>
<dbReference type="AlphaFoldDB" id="A0A1S3HQS3"/>
<feature type="transmembrane region" description="Helical" evidence="7">
    <location>
        <begin position="59"/>
        <end position="79"/>
    </location>
</feature>
<feature type="region of interest" description="Disordered" evidence="6">
    <location>
        <begin position="190"/>
        <end position="259"/>
    </location>
</feature>
<evidence type="ECO:0000256" key="5">
    <source>
        <dbReference type="ARBA" id="ARBA00023136"/>
    </source>
</evidence>
<dbReference type="GeneID" id="106157310"/>
<evidence type="ECO:0000256" key="2">
    <source>
        <dbReference type="ARBA" id="ARBA00009565"/>
    </source>
</evidence>
<evidence type="ECO:0000256" key="4">
    <source>
        <dbReference type="ARBA" id="ARBA00022989"/>
    </source>
</evidence>
<dbReference type="KEGG" id="lak:106157310"/>
<proteinExistence type="inferred from homology"/>
<evidence type="ECO:0000313" key="9">
    <source>
        <dbReference type="RefSeq" id="XP_013388387.1"/>
    </source>
</evidence>
<keyword evidence="4 7" id="KW-1133">Transmembrane helix</keyword>
<feature type="transmembrane region" description="Helical" evidence="7">
    <location>
        <begin position="29"/>
        <end position="47"/>
    </location>
</feature>
<dbReference type="InterPro" id="IPR007237">
    <property type="entry name" value="CD20-like"/>
</dbReference>
<feature type="compositionally biased region" description="Basic and acidic residues" evidence="6">
    <location>
        <begin position="242"/>
        <end position="255"/>
    </location>
</feature>
<keyword evidence="5 7" id="KW-0472">Membrane</keyword>
<protein>
    <submittedName>
        <fullName evidence="9">Uncharacterized protein LOC106157310</fullName>
    </submittedName>
</protein>
<dbReference type="PANTHER" id="PTHR23320">
    <property type="entry name" value="MEMBRANE-SPANNING 4-DOMAINS SUBFAMILY A MS4A -RELATED"/>
    <property type="match status" value="1"/>
</dbReference>
<evidence type="ECO:0000256" key="1">
    <source>
        <dbReference type="ARBA" id="ARBA00004141"/>
    </source>
</evidence>
<accession>A0A1S3HQS3</accession>
<gene>
    <name evidence="9" type="primary">LOC106157310</name>
</gene>
<keyword evidence="3 7" id="KW-0812">Transmembrane</keyword>
<dbReference type="RefSeq" id="XP_013388387.1">
    <property type="nucleotide sequence ID" value="XM_013532933.2"/>
</dbReference>
<name>A0A1S3HQS3_LINAN</name>
<evidence type="ECO:0000256" key="3">
    <source>
        <dbReference type="ARBA" id="ARBA00022692"/>
    </source>
</evidence>
<dbReference type="InterPro" id="IPR030417">
    <property type="entry name" value="MS4A"/>
</dbReference>
<feature type="transmembrane region" description="Helical" evidence="7">
    <location>
        <begin position="86"/>
        <end position="107"/>
    </location>
</feature>
<dbReference type="InParanoid" id="A0A1S3HQS3"/>
<comment type="subcellular location">
    <subcellularLocation>
        <location evidence="1">Membrane</location>
        <topology evidence="1">Multi-pass membrane protein</topology>
    </subcellularLocation>
</comment>
<reference evidence="9" key="1">
    <citation type="journal article" date="2015" name="Nat. Commun.">
        <title>The Lingula genome provides insights into brachiopod evolution and the origin of phosphate biomineralization.</title>
        <authorList>
            <person name="Luo Y.J."/>
            <person name="Takeuchi T."/>
            <person name="Koyanagi R."/>
            <person name="Yamada L."/>
            <person name="Kanda M."/>
            <person name="Khalturina M."/>
            <person name="Fujie M."/>
            <person name="Yamasaki S.I."/>
            <person name="Endo K."/>
            <person name="Satoh N."/>
        </authorList>
    </citation>
    <scope>NUCLEOTIDE SEQUENCE</scope>
</reference>
<keyword evidence="8" id="KW-1185">Reference proteome</keyword>
<dbReference type="PANTHER" id="PTHR23320:SF165">
    <property type="entry name" value="MARVEL DOMAIN-CONTAINING PROTEIN"/>
    <property type="match status" value="1"/>
</dbReference>
<evidence type="ECO:0000256" key="7">
    <source>
        <dbReference type="SAM" id="Phobius"/>
    </source>
</evidence>